<comment type="caution">
    <text evidence="2">The sequence shown here is derived from an EMBL/GenBank/DDBJ whole genome shotgun (WGS) entry which is preliminary data.</text>
</comment>
<proteinExistence type="predicted"/>
<evidence type="ECO:0000313" key="2">
    <source>
        <dbReference type="EMBL" id="GMA36928.1"/>
    </source>
</evidence>
<protein>
    <submittedName>
        <fullName evidence="2">Uncharacterized protein</fullName>
    </submittedName>
</protein>
<dbReference type="EMBL" id="BSUN01000001">
    <property type="protein sequence ID" value="GMA36928.1"/>
    <property type="molecule type" value="Genomic_DNA"/>
</dbReference>
<gene>
    <name evidence="2" type="ORF">GCM10025876_31320</name>
</gene>
<name>A0ABQ6IIF8_9MICO</name>
<dbReference type="Proteomes" id="UP001157125">
    <property type="component" value="Unassembled WGS sequence"/>
</dbReference>
<evidence type="ECO:0000256" key="1">
    <source>
        <dbReference type="SAM" id="MobiDB-lite"/>
    </source>
</evidence>
<keyword evidence="3" id="KW-1185">Reference proteome</keyword>
<feature type="region of interest" description="Disordered" evidence="1">
    <location>
        <begin position="31"/>
        <end position="55"/>
    </location>
</feature>
<sequence>MGGLTAEDAYFLAAVPERLAEEIVHVQGRAERPTLPSGMSAPGEIDLGVELGDLE</sequence>
<dbReference type="RefSeq" id="WP_284328852.1">
    <property type="nucleotide sequence ID" value="NZ_BSUN01000001.1"/>
</dbReference>
<evidence type="ECO:0000313" key="3">
    <source>
        <dbReference type="Proteomes" id="UP001157125"/>
    </source>
</evidence>
<reference evidence="3" key="1">
    <citation type="journal article" date="2019" name="Int. J. Syst. Evol. Microbiol.">
        <title>The Global Catalogue of Microorganisms (GCM) 10K type strain sequencing project: providing services to taxonomists for standard genome sequencing and annotation.</title>
        <authorList>
            <consortium name="The Broad Institute Genomics Platform"/>
            <consortium name="The Broad Institute Genome Sequencing Center for Infectious Disease"/>
            <person name="Wu L."/>
            <person name="Ma J."/>
        </authorList>
    </citation>
    <scope>NUCLEOTIDE SEQUENCE [LARGE SCALE GENOMIC DNA]</scope>
    <source>
        <strain evidence="3">NBRC 112299</strain>
    </source>
</reference>
<organism evidence="2 3">
    <name type="scientific">Demequina litorisediminis</name>
    <dbReference type="NCBI Taxonomy" id="1849022"/>
    <lineage>
        <taxon>Bacteria</taxon>
        <taxon>Bacillati</taxon>
        <taxon>Actinomycetota</taxon>
        <taxon>Actinomycetes</taxon>
        <taxon>Micrococcales</taxon>
        <taxon>Demequinaceae</taxon>
        <taxon>Demequina</taxon>
    </lineage>
</organism>
<accession>A0ABQ6IIF8</accession>